<organism evidence="6 7">
    <name type="scientific">Bermanella marisrubri</name>
    <dbReference type="NCBI Taxonomy" id="207949"/>
    <lineage>
        <taxon>Bacteria</taxon>
        <taxon>Pseudomonadati</taxon>
        <taxon>Pseudomonadota</taxon>
        <taxon>Gammaproteobacteria</taxon>
        <taxon>Oceanospirillales</taxon>
        <taxon>Oceanospirillaceae</taxon>
        <taxon>Bermanella</taxon>
    </lineage>
</organism>
<dbReference type="InterPro" id="IPR036390">
    <property type="entry name" value="WH_DNA-bd_sf"/>
</dbReference>
<proteinExistence type="predicted"/>
<evidence type="ECO:0000256" key="3">
    <source>
        <dbReference type="ARBA" id="ARBA00023125"/>
    </source>
</evidence>
<evidence type="ECO:0000259" key="5">
    <source>
        <dbReference type="PROSITE" id="PS50987"/>
    </source>
</evidence>
<dbReference type="Pfam" id="PF01451">
    <property type="entry name" value="LMWPc"/>
    <property type="match status" value="1"/>
</dbReference>
<dbReference type="STRING" id="207949.RED65_07819"/>
<dbReference type="RefSeq" id="WP_007018916.1">
    <property type="nucleotide sequence ID" value="NZ_CH724119.1"/>
</dbReference>
<keyword evidence="4" id="KW-0804">Transcription</keyword>
<dbReference type="GO" id="GO:0046685">
    <property type="term" value="P:response to arsenic-containing substance"/>
    <property type="evidence" value="ECO:0007669"/>
    <property type="project" value="UniProtKB-KW"/>
</dbReference>
<dbReference type="InterPro" id="IPR001845">
    <property type="entry name" value="HTH_ArsR_DNA-bd_dom"/>
</dbReference>
<dbReference type="InterPro" id="IPR011991">
    <property type="entry name" value="ArsR-like_HTH"/>
</dbReference>
<feature type="domain" description="HTH arsR-type" evidence="5">
    <location>
        <begin position="136"/>
        <end position="237"/>
    </location>
</feature>
<gene>
    <name evidence="6" type="ORF">RED65_07819</name>
</gene>
<dbReference type="PROSITE" id="PS50987">
    <property type="entry name" value="HTH_ARSR_2"/>
    <property type="match status" value="1"/>
</dbReference>
<evidence type="ECO:0000256" key="4">
    <source>
        <dbReference type="ARBA" id="ARBA00023163"/>
    </source>
</evidence>
<accession>Q1MYW6</accession>
<dbReference type="OrthoDB" id="9793058at2"/>
<dbReference type="Gene3D" id="3.40.50.2300">
    <property type="match status" value="1"/>
</dbReference>
<evidence type="ECO:0000256" key="1">
    <source>
        <dbReference type="ARBA" id="ARBA00022849"/>
    </source>
</evidence>
<dbReference type="NCBIfam" id="NF033788">
    <property type="entry name" value="HTH_metalloreg"/>
    <property type="match status" value="1"/>
</dbReference>
<dbReference type="Gene3D" id="1.10.10.10">
    <property type="entry name" value="Winged helix-like DNA-binding domain superfamily/Winged helix DNA-binding domain"/>
    <property type="match status" value="1"/>
</dbReference>
<dbReference type="PANTHER" id="PTHR43428">
    <property type="entry name" value="ARSENATE REDUCTASE"/>
    <property type="match status" value="1"/>
</dbReference>
<dbReference type="CDD" id="cd16345">
    <property type="entry name" value="LMWP_ArsC"/>
    <property type="match status" value="1"/>
</dbReference>
<dbReference type="PRINTS" id="PR00778">
    <property type="entry name" value="HTHARSR"/>
</dbReference>
<dbReference type="AlphaFoldDB" id="Q1MYW6"/>
<keyword evidence="3" id="KW-0238">DNA-binding</keyword>
<evidence type="ECO:0000256" key="2">
    <source>
        <dbReference type="ARBA" id="ARBA00023015"/>
    </source>
</evidence>
<reference evidence="6 7" key="1">
    <citation type="submission" date="2006-03" db="EMBL/GenBank/DDBJ databases">
        <authorList>
            <person name="Pinhassi J."/>
            <person name="Pedros-Alio C."/>
            <person name="Ferriera S."/>
            <person name="Johnson J."/>
            <person name="Kravitz S."/>
            <person name="Halpern A."/>
            <person name="Remington K."/>
            <person name="Beeson K."/>
            <person name="Tran B."/>
            <person name="Rogers Y.-H."/>
            <person name="Friedman R."/>
            <person name="Venter J.C."/>
        </authorList>
    </citation>
    <scope>NUCLEOTIDE SEQUENCE [LARGE SCALE GENOMIC DNA]</scope>
    <source>
        <strain evidence="6 7">RED65</strain>
    </source>
</reference>
<evidence type="ECO:0000313" key="6">
    <source>
        <dbReference type="EMBL" id="EAT11175.1"/>
    </source>
</evidence>
<dbReference type="SMART" id="SM00418">
    <property type="entry name" value="HTH_ARSR"/>
    <property type="match status" value="1"/>
</dbReference>
<dbReference type="HOGENOM" id="CLU_1097818_0_0_6"/>
<dbReference type="CDD" id="cd00090">
    <property type="entry name" value="HTH_ARSR"/>
    <property type="match status" value="1"/>
</dbReference>
<dbReference type="GO" id="GO:0003677">
    <property type="term" value="F:DNA binding"/>
    <property type="evidence" value="ECO:0007669"/>
    <property type="project" value="UniProtKB-KW"/>
</dbReference>
<name>Q1MYW6_9GAMM</name>
<dbReference type="SMART" id="SM00226">
    <property type="entry name" value="LMWPc"/>
    <property type="match status" value="1"/>
</dbReference>
<dbReference type="NCBIfam" id="NF007528">
    <property type="entry name" value="PRK10141.1"/>
    <property type="match status" value="1"/>
</dbReference>
<dbReference type="InterPro" id="IPR036388">
    <property type="entry name" value="WH-like_DNA-bd_sf"/>
</dbReference>
<protein>
    <submittedName>
        <fullName evidence="6">Transcriptional regulator, ArsR family protein</fullName>
    </submittedName>
</protein>
<dbReference type="GO" id="GO:0003700">
    <property type="term" value="F:DNA-binding transcription factor activity"/>
    <property type="evidence" value="ECO:0007669"/>
    <property type="project" value="InterPro"/>
</dbReference>
<keyword evidence="2" id="KW-0805">Transcription regulation</keyword>
<comment type="caution">
    <text evidence="6">The sequence shown here is derived from an EMBL/GenBank/DDBJ whole genome shotgun (WGS) entry which is preliminary data.</text>
</comment>
<dbReference type="PANTHER" id="PTHR43428:SF1">
    <property type="entry name" value="ARSENATE REDUCTASE"/>
    <property type="match status" value="1"/>
</dbReference>
<evidence type="ECO:0000313" key="7">
    <source>
        <dbReference type="Proteomes" id="UP000004263"/>
    </source>
</evidence>
<dbReference type="Proteomes" id="UP000004263">
    <property type="component" value="Unassembled WGS sequence"/>
</dbReference>
<dbReference type="FunFam" id="1.10.10.10:FF:000279">
    <property type="entry name" value="Transcriptional regulator, ArsR family"/>
    <property type="match status" value="1"/>
</dbReference>
<dbReference type="InterPro" id="IPR023485">
    <property type="entry name" value="Ptyr_pPase"/>
</dbReference>
<dbReference type="SUPFAM" id="SSF46785">
    <property type="entry name" value="Winged helix' DNA-binding domain"/>
    <property type="match status" value="1"/>
</dbReference>
<keyword evidence="1" id="KW-0059">Arsenical resistance</keyword>
<sequence length="260" mass="29763">MKSRILFLCTHNSARSQMAEALIKHQFDDQFEAISAGTEPAQQVDPRALQALENMGISGAHLHPKSIDELANEHFDYVITLCHKAHQQCRGFENASEQLVWDFPDPSHRGGVKPFETTLKEIFERIKIFALIKSKAKSKTEFDPVMFYKSLADETRLSCLLLITQQNEMCVCELTEALQQSQPKISRHLAQLKKSGLLSDRRQGQWIYYSIHADMPQWAKTVLQLTADEVTHFLEPLNDKLLTMGDRPERQLVCCQEEHA</sequence>
<dbReference type="SUPFAM" id="SSF52788">
    <property type="entry name" value="Phosphotyrosine protein phosphatases I"/>
    <property type="match status" value="1"/>
</dbReference>
<dbReference type="EMBL" id="AAQH01000022">
    <property type="protein sequence ID" value="EAT11175.1"/>
    <property type="molecule type" value="Genomic_DNA"/>
</dbReference>
<dbReference type="Pfam" id="PF01022">
    <property type="entry name" value="HTH_5"/>
    <property type="match status" value="1"/>
</dbReference>
<dbReference type="InterPro" id="IPR036196">
    <property type="entry name" value="Ptyr_pPase_sf"/>
</dbReference>
<keyword evidence="7" id="KW-1185">Reference proteome</keyword>